<dbReference type="InterPro" id="IPR008927">
    <property type="entry name" value="6-PGluconate_DH-like_C_sf"/>
</dbReference>
<evidence type="ECO:0000256" key="8">
    <source>
        <dbReference type="ARBA" id="ARBA00048793"/>
    </source>
</evidence>
<keyword evidence="13" id="KW-1185">Reference proteome</keyword>
<dbReference type="PANTHER" id="PTHR43765">
    <property type="entry name" value="2-DEHYDROPANTOATE 2-REDUCTASE-RELATED"/>
    <property type="match status" value="1"/>
</dbReference>
<name>A0A7T5VBX2_9BACT</name>
<dbReference type="GO" id="GO:0050661">
    <property type="term" value="F:NADP binding"/>
    <property type="evidence" value="ECO:0007669"/>
    <property type="project" value="TreeGrafter"/>
</dbReference>
<dbReference type="InterPro" id="IPR013752">
    <property type="entry name" value="KPA_reductase"/>
</dbReference>
<dbReference type="PANTHER" id="PTHR43765:SF2">
    <property type="entry name" value="2-DEHYDROPANTOATE 2-REDUCTASE"/>
    <property type="match status" value="1"/>
</dbReference>
<dbReference type="Pfam" id="PF02558">
    <property type="entry name" value="ApbA"/>
    <property type="match status" value="1"/>
</dbReference>
<dbReference type="InterPro" id="IPR013332">
    <property type="entry name" value="KPR_N"/>
</dbReference>
<evidence type="ECO:0000259" key="11">
    <source>
        <dbReference type="Pfam" id="PF08546"/>
    </source>
</evidence>
<dbReference type="Proteomes" id="UP000596092">
    <property type="component" value="Chromosome"/>
</dbReference>
<dbReference type="UniPathway" id="UPA00028">
    <property type="reaction ID" value="UER00004"/>
</dbReference>
<evidence type="ECO:0000313" key="13">
    <source>
        <dbReference type="Proteomes" id="UP000596092"/>
    </source>
</evidence>
<keyword evidence="6 9" id="KW-0560">Oxidoreductase</keyword>
<evidence type="ECO:0000256" key="4">
    <source>
        <dbReference type="ARBA" id="ARBA00019465"/>
    </source>
</evidence>
<dbReference type="InterPro" id="IPR050838">
    <property type="entry name" value="Ketopantoate_reductase"/>
</dbReference>
<gene>
    <name evidence="12" type="ORF">HP555_03815</name>
</gene>
<keyword evidence="9" id="KW-0566">Pantothenate biosynthesis</keyword>
<comment type="pathway">
    <text evidence="1 9">Cofactor biosynthesis; (R)-pantothenate biosynthesis; (R)-pantoate from 3-methyl-2-oxobutanoate: step 2/2.</text>
</comment>
<dbReference type="InterPro" id="IPR013328">
    <property type="entry name" value="6PGD_dom2"/>
</dbReference>
<dbReference type="InterPro" id="IPR036291">
    <property type="entry name" value="NAD(P)-bd_dom_sf"/>
</dbReference>
<evidence type="ECO:0000256" key="7">
    <source>
        <dbReference type="ARBA" id="ARBA00032024"/>
    </source>
</evidence>
<keyword evidence="5 9" id="KW-0521">NADP</keyword>
<evidence type="ECO:0000259" key="10">
    <source>
        <dbReference type="Pfam" id="PF02558"/>
    </source>
</evidence>
<proteinExistence type="inferred from homology"/>
<dbReference type="RefSeq" id="WP_199263868.1">
    <property type="nucleotide sequence ID" value="NZ_CP054140.1"/>
</dbReference>
<evidence type="ECO:0000256" key="1">
    <source>
        <dbReference type="ARBA" id="ARBA00004994"/>
    </source>
</evidence>
<accession>A0A7T5VBX2</accession>
<dbReference type="EMBL" id="CP054140">
    <property type="protein sequence ID" value="QQG65052.1"/>
    <property type="molecule type" value="Genomic_DNA"/>
</dbReference>
<dbReference type="GO" id="GO:0005737">
    <property type="term" value="C:cytoplasm"/>
    <property type="evidence" value="ECO:0007669"/>
    <property type="project" value="TreeGrafter"/>
</dbReference>
<sequence>MYFLVFGAGALGQAIGCMLAAAGHQVDLVIRPRFLAPLQQTGLEVSGVLGTFHAHPEQLGLLTSLKARSGAAYDIVLLTTKTYDTDAAIAAIANLSSCYCPVVSMQNGCGNLEKLEERLGRERSLAARVITGFEIEQSGRVQISVSADAVHVGGCVPGVVPAAAKRLAEALTHAGLPTVAVPDIYQSLYAKLLYNCTLNPLGAVLGVHYGLLGEHEETRMLMDQVIDETFAVLTTMGGSVPWPSAAAYRNVFYEQLLPATYNHRPSMLQDLEHHKPTEVEAMVGYVSAQGRIFGVPTPCCDFLTALVRFKEHQGGLSGPIT</sequence>
<dbReference type="KEGG" id="dog:HP555_03815"/>
<evidence type="ECO:0000256" key="2">
    <source>
        <dbReference type="ARBA" id="ARBA00007870"/>
    </source>
</evidence>
<evidence type="ECO:0000256" key="6">
    <source>
        <dbReference type="ARBA" id="ARBA00023002"/>
    </source>
</evidence>
<dbReference type="AlphaFoldDB" id="A0A7T5VBX2"/>
<protein>
    <recommendedName>
        <fullName evidence="4 9">2-dehydropantoate 2-reductase</fullName>
        <ecNumber evidence="3 9">1.1.1.169</ecNumber>
    </recommendedName>
    <alternativeName>
        <fullName evidence="7 9">Ketopantoate reductase</fullName>
    </alternativeName>
</protein>
<evidence type="ECO:0000256" key="9">
    <source>
        <dbReference type="RuleBase" id="RU362068"/>
    </source>
</evidence>
<feature type="domain" description="Ketopantoate reductase C-terminal" evidence="11">
    <location>
        <begin position="183"/>
        <end position="311"/>
    </location>
</feature>
<dbReference type="NCBIfam" id="TIGR00745">
    <property type="entry name" value="apbA_panE"/>
    <property type="match status" value="1"/>
</dbReference>
<dbReference type="EC" id="1.1.1.169" evidence="3 9"/>
<comment type="similarity">
    <text evidence="2 9">Belongs to the ketopantoate reductase family.</text>
</comment>
<reference evidence="12 13" key="1">
    <citation type="submission" date="2020-05" db="EMBL/GenBank/DDBJ databases">
        <title>Complete genome of Desulfobulbus oligotrophicus.</title>
        <authorList>
            <person name="Podar M."/>
        </authorList>
    </citation>
    <scope>NUCLEOTIDE SEQUENCE [LARGE SCALE GENOMIC DNA]</scope>
    <source>
        <strain evidence="12 13">Prop6</strain>
    </source>
</reference>
<feature type="domain" description="Ketopantoate reductase N-terminal" evidence="10">
    <location>
        <begin position="4"/>
        <end position="145"/>
    </location>
</feature>
<dbReference type="GO" id="GO:0008677">
    <property type="term" value="F:2-dehydropantoate 2-reductase activity"/>
    <property type="evidence" value="ECO:0007669"/>
    <property type="project" value="UniProtKB-EC"/>
</dbReference>
<dbReference type="GO" id="GO:0015940">
    <property type="term" value="P:pantothenate biosynthetic process"/>
    <property type="evidence" value="ECO:0007669"/>
    <property type="project" value="UniProtKB-UniPathway"/>
</dbReference>
<dbReference type="SUPFAM" id="SSF51735">
    <property type="entry name" value="NAD(P)-binding Rossmann-fold domains"/>
    <property type="match status" value="1"/>
</dbReference>
<dbReference type="Gene3D" id="1.10.1040.10">
    <property type="entry name" value="N-(1-d-carboxylethyl)-l-norvaline Dehydrogenase, domain 2"/>
    <property type="match status" value="1"/>
</dbReference>
<organism evidence="12 13">
    <name type="scientific">Desulfobulbus oligotrophicus</name>
    <dbReference type="NCBI Taxonomy" id="1909699"/>
    <lineage>
        <taxon>Bacteria</taxon>
        <taxon>Pseudomonadati</taxon>
        <taxon>Thermodesulfobacteriota</taxon>
        <taxon>Desulfobulbia</taxon>
        <taxon>Desulfobulbales</taxon>
        <taxon>Desulfobulbaceae</taxon>
        <taxon>Desulfobulbus</taxon>
    </lineage>
</organism>
<dbReference type="InterPro" id="IPR003710">
    <property type="entry name" value="ApbA"/>
</dbReference>
<evidence type="ECO:0000256" key="3">
    <source>
        <dbReference type="ARBA" id="ARBA00013014"/>
    </source>
</evidence>
<dbReference type="Pfam" id="PF08546">
    <property type="entry name" value="ApbA_C"/>
    <property type="match status" value="1"/>
</dbReference>
<evidence type="ECO:0000313" key="12">
    <source>
        <dbReference type="EMBL" id="QQG65052.1"/>
    </source>
</evidence>
<evidence type="ECO:0000256" key="5">
    <source>
        <dbReference type="ARBA" id="ARBA00022857"/>
    </source>
</evidence>
<comment type="catalytic activity">
    <reaction evidence="8 9">
        <text>(R)-pantoate + NADP(+) = 2-dehydropantoate + NADPH + H(+)</text>
        <dbReference type="Rhea" id="RHEA:16233"/>
        <dbReference type="ChEBI" id="CHEBI:11561"/>
        <dbReference type="ChEBI" id="CHEBI:15378"/>
        <dbReference type="ChEBI" id="CHEBI:15980"/>
        <dbReference type="ChEBI" id="CHEBI:57783"/>
        <dbReference type="ChEBI" id="CHEBI:58349"/>
        <dbReference type="EC" id="1.1.1.169"/>
    </reaction>
</comment>
<dbReference type="SUPFAM" id="SSF48179">
    <property type="entry name" value="6-phosphogluconate dehydrogenase C-terminal domain-like"/>
    <property type="match status" value="1"/>
</dbReference>
<comment type="function">
    <text evidence="9">Catalyzes the NADPH-dependent reduction of ketopantoate into pantoic acid.</text>
</comment>
<dbReference type="Gene3D" id="3.40.50.720">
    <property type="entry name" value="NAD(P)-binding Rossmann-like Domain"/>
    <property type="match status" value="1"/>
</dbReference>